<evidence type="ECO:0000313" key="2">
    <source>
        <dbReference type="EMBL" id="SES85128.1"/>
    </source>
</evidence>
<reference evidence="2 3" key="1">
    <citation type="submission" date="2016-10" db="EMBL/GenBank/DDBJ databases">
        <authorList>
            <person name="Varghese N."/>
            <person name="Submissions S."/>
        </authorList>
    </citation>
    <scope>NUCLEOTIDE SEQUENCE [LARGE SCALE GENOMIC DNA]</scope>
    <source>
        <strain evidence="2 3">DSM 16525</strain>
    </source>
</reference>
<accession>A0A511T0C7</accession>
<dbReference type="OrthoDB" id="9782252at2"/>
<dbReference type="STRING" id="1334629.MFUL124B02_02735"/>
<comment type="caution">
    <text evidence="1">The sequence shown here is derived from an EMBL/GenBank/DDBJ whole genome shotgun (WGS) entry which is preliminary data.</text>
</comment>
<organism evidence="1 4">
    <name type="scientific">Myxococcus fulvus</name>
    <dbReference type="NCBI Taxonomy" id="33"/>
    <lineage>
        <taxon>Bacteria</taxon>
        <taxon>Pseudomonadati</taxon>
        <taxon>Myxococcota</taxon>
        <taxon>Myxococcia</taxon>
        <taxon>Myxococcales</taxon>
        <taxon>Cystobacterineae</taxon>
        <taxon>Myxococcaceae</taxon>
        <taxon>Myxococcus</taxon>
    </lineage>
</organism>
<evidence type="ECO:0000313" key="4">
    <source>
        <dbReference type="Proteomes" id="UP000321514"/>
    </source>
</evidence>
<dbReference type="Gene3D" id="3.30.160.100">
    <property type="entry name" value="Ribosome hibernation promotion factor-like"/>
    <property type="match status" value="1"/>
</dbReference>
<name>A0A511T0C7_MYXFU</name>
<proteinExistence type="predicted"/>
<dbReference type="EMBL" id="FOIB01000001">
    <property type="protein sequence ID" value="SES85128.1"/>
    <property type="molecule type" value="Genomic_DNA"/>
</dbReference>
<reference evidence="1 4" key="2">
    <citation type="submission" date="2019-07" db="EMBL/GenBank/DDBJ databases">
        <title>Whole genome shotgun sequence of Myxococcus fulvus NBRC 100333.</title>
        <authorList>
            <person name="Hosoyama A."/>
            <person name="Uohara A."/>
            <person name="Ohji S."/>
            <person name="Ichikawa N."/>
        </authorList>
    </citation>
    <scope>NUCLEOTIDE SEQUENCE [LARGE SCALE GENOMIC DNA]</scope>
    <source>
        <strain evidence="1 4">NBRC 100333</strain>
    </source>
</reference>
<dbReference type="EMBL" id="BJXR01000025">
    <property type="protein sequence ID" value="GEN07616.1"/>
    <property type="molecule type" value="Genomic_DNA"/>
</dbReference>
<dbReference type="Proteomes" id="UP000321514">
    <property type="component" value="Unassembled WGS sequence"/>
</dbReference>
<dbReference type="CDD" id="cd00552">
    <property type="entry name" value="RaiA"/>
    <property type="match status" value="1"/>
</dbReference>
<protein>
    <submittedName>
        <fullName evidence="1">Ribosomal subunit interface protein</fullName>
    </submittedName>
</protein>
<keyword evidence="3" id="KW-1185">Reference proteome</keyword>
<dbReference type="Proteomes" id="UP000183760">
    <property type="component" value="Unassembled WGS sequence"/>
</dbReference>
<gene>
    <name evidence="1" type="ORF">MFU01_26530</name>
    <name evidence="2" type="ORF">SAMN05443572_101370</name>
</gene>
<dbReference type="InterPro" id="IPR036567">
    <property type="entry name" value="RHF-like"/>
</dbReference>
<dbReference type="SUPFAM" id="SSF69754">
    <property type="entry name" value="Ribosome binding protein Y (YfiA homologue)"/>
    <property type="match status" value="1"/>
</dbReference>
<dbReference type="Pfam" id="PF02482">
    <property type="entry name" value="Ribosomal_S30AE"/>
    <property type="match status" value="1"/>
</dbReference>
<sequence>MKRALQITYRGMATSEALNEHIRDHAEKLEQFFDGIVGCHVVVDEPHRHKHQGNHFRVRVDLHVPGKDLVAARDPDEHAAHEDPYQAVTDAFEAVRRQLQHYTGALHAHHRHG</sequence>
<dbReference type="InterPro" id="IPR003489">
    <property type="entry name" value="RHF/RaiA"/>
</dbReference>
<evidence type="ECO:0000313" key="3">
    <source>
        <dbReference type="Proteomes" id="UP000183760"/>
    </source>
</evidence>
<evidence type="ECO:0000313" key="1">
    <source>
        <dbReference type="EMBL" id="GEN07616.1"/>
    </source>
</evidence>
<dbReference type="RefSeq" id="WP_046710649.1">
    <property type="nucleotide sequence ID" value="NZ_BJXR01000025.1"/>
</dbReference>
<dbReference type="AlphaFoldDB" id="A0A511T0C7"/>